<keyword evidence="9" id="KW-0378">Hydrolase</keyword>
<dbReference type="InterPro" id="IPR004421">
    <property type="entry name" value="Carbamoyltransferase_HypF"/>
</dbReference>
<evidence type="ECO:0000313" key="13">
    <source>
        <dbReference type="Proteomes" id="UP000824176"/>
    </source>
</evidence>
<dbReference type="Proteomes" id="UP000824176">
    <property type="component" value="Unassembled WGS sequence"/>
</dbReference>
<sequence length="758" mass="86763">MVLEEMITREIKIQGIVQGVGFRPFIKNLADSLNIKGSVTNTSQGVIIKANLWDEELSKFIKKIKEKAPVLSHIVDIEVKDIEHIDFKEFSIENSENLGGITLIPPDMAICNECRDEILDIGERRFFYPFTNCTNCGPRYSIIEKLPYDRINTTMKEFEMCDECEKEYRNTSDRRYHAQPIACSSCGPKVMLNFKGRIIENQEEAFKRVADYIDNGGIVAVKGLGGYHLICSAEQDEAVLKLRQLKKRATKPFAVMAENIQTIKRYAVVPSSVEEMITRPESPIVIFEWFRRPFSDYVAPDSNKIGVMAAYTPLHVVLFQFMKTKFIIATSGNHKDEPIAKNQEEAERNLSEFTDVFLHHNREIFQRVDDSVCALTDYGYILFRRARGYAPYPVALKSESQEEIFACGANLKSSLLFYKQGFAFLSQYIGDLDNIETEQMYGEVHNNMQSLFNIYPKVAVVDYHSQYRSTMFAEKRYKKIYKVQHHVAHFASNLAENSYYGNAIGIVMDGFGLGVDNLGWGGEIFIKEKNQVKRHCHIKNYVQPGLDSAAKNPVRMVISYLYSENLLDKILPKLIEAGYTTEQEVSLIKLAVDRKLNSIETSAAGRLFESAGSLTLFKRSNEYEGELAVLFENLTFKECNRQYEFIYEDNEIKLHKAFEEMVEDIINNENKRIISSKFHNGMVEVLYKICLDLREKYNLSTIAFSGGVMQNIYLSSKLYDKLSSNGFQVLTHKKVPANDAGIALGQVYCYLNQIVLKY</sequence>
<dbReference type="PROSITE" id="PS51163">
    <property type="entry name" value="YRDC"/>
    <property type="match status" value="1"/>
</dbReference>
<comment type="pathway">
    <text evidence="1">Protein modification; [NiFe] hydrogenase maturation.</text>
</comment>
<keyword evidence="3 12" id="KW-0436">Ligase</keyword>
<dbReference type="InterPro" id="IPR001792">
    <property type="entry name" value="Acylphosphatase-like_dom"/>
</dbReference>
<dbReference type="InterPro" id="IPR011125">
    <property type="entry name" value="Znf_HypF"/>
</dbReference>
<dbReference type="InterPro" id="IPR006070">
    <property type="entry name" value="Sua5-like_dom"/>
</dbReference>
<evidence type="ECO:0000256" key="3">
    <source>
        <dbReference type="ARBA" id="ARBA00022598"/>
    </source>
</evidence>
<dbReference type="EMBL" id="DXAQ01000141">
    <property type="protein sequence ID" value="HIZ90167.1"/>
    <property type="molecule type" value="Genomic_DNA"/>
</dbReference>
<feature type="domain" description="Acylphosphatase-like" evidence="10">
    <location>
        <begin position="8"/>
        <end position="94"/>
    </location>
</feature>
<dbReference type="Gene3D" id="3.90.870.50">
    <property type="match status" value="1"/>
</dbReference>
<gene>
    <name evidence="12" type="primary">hypF</name>
    <name evidence="12" type="ORF">H9804_09480</name>
</gene>
<dbReference type="GO" id="GO:0003725">
    <property type="term" value="F:double-stranded RNA binding"/>
    <property type="evidence" value="ECO:0007669"/>
    <property type="project" value="InterPro"/>
</dbReference>
<evidence type="ECO:0000256" key="9">
    <source>
        <dbReference type="PROSITE-ProRule" id="PRU00520"/>
    </source>
</evidence>
<dbReference type="Pfam" id="PF01300">
    <property type="entry name" value="Sua5_yciO_yrdC"/>
    <property type="match status" value="1"/>
</dbReference>
<dbReference type="Pfam" id="PF07503">
    <property type="entry name" value="zf-HYPF"/>
    <property type="match status" value="2"/>
</dbReference>
<dbReference type="InterPro" id="IPR055128">
    <property type="entry name" value="HypF_C_2"/>
</dbReference>
<dbReference type="NCBIfam" id="TIGR00143">
    <property type="entry name" value="hypF"/>
    <property type="match status" value="1"/>
</dbReference>
<dbReference type="Pfam" id="PF22521">
    <property type="entry name" value="HypF_C_2"/>
    <property type="match status" value="1"/>
</dbReference>
<dbReference type="GO" id="GO:0016874">
    <property type="term" value="F:ligase activity"/>
    <property type="evidence" value="ECO:0007669"/>
    <property type="project" value="UniProtKB-UniRule"/>
</dbReference>
<dbReference type="GO" id="GO:0008270">
    <property type="term" value="F:zinc ion binding"/>
    <property type="evidence" value="ECO:0007669"/>
    <property type="project" value="UniProtKB-KW"/>
</dbReference>
<dbReference type="GO" id="GO:0051604">
    <property type="term" value="P:protein maturation"/>
    <property type="evidence" value="ECO:0007669"/>
    <property type="project" value="TreeGrafter"/>
</dbReference>
<evidence type="ECO:0000259" key="11">
    <source>
        <dbReference type="PROSITE" id="PS51163"/>
    </source>
</evidence>
<dbReference type="PROSITE" id="PS00150">
    <property type="entry name" value="ACYLPHOSPHATASE_1"/>
    <property type="match status" value="1"/>
</dbReference>
<keyword evidence="5" id="KW-0863">Zinc-finger</keyword>
<dbReference type="Pfam" id="PF17788">
    <property type="entry name" value="HypF_C"/>
    <property type="match status" value="1"/>
</dbReference>
<name>A0A9D2GVL0_9BACT</name>
<dbReference type="PANTHER" id="PTHR42959">
    <property type="entry name" value="CARBAMOYLTRANSFERASE"/>
    <property type="match status" value="1"/>
</dbReference>
<dbReference type="Pfam" id="PF00708">
    <property type="entry name" value="Acylphosphatase"/>
    <property type="match status" value="1"/>
</dbReference>
<dbReference type="InterPro" id="IPR036046">
    <property type="entry name" value="Acylphosphatase-like_dom_sf"/>
</dbReference>
<feature type="domain" description="YrdC-like" evidence="11">
    <location>
        <begin position="203"/>
        <end position="388"/>
    </location>
</feature>
<dbReference type="InterPro" id="IPR041440">
    <property type="entry name" value="HypF_C"/>
</dbReference>
<dbReference type="PIRSF" id="PIRSF006256">
    <property type="entry name" value="CMPcnvr_hdrg_mat"/>
    <property type="match status" value="1"/>
</dbReference>
<comment type="catalytic activity">
    <reaction evidence="9">
        <text>an acyl phosphate + H2O = a carboxylate + phosphate + H(+)</text>
        <dbReference type="Rhea" id="RHEA:14965"/>
        <dbReference type="ChEBI" id="CHEBI:15377"/>
        <dbReference type="ChEBI" id="CHEBI:15378"/>
        <dbReference type="ChEBI" id="CHEBI:29067"/>
        <dbReference type="ChEBI" id="CHEBI:43474"/>
        <dbReference type="ChEBI" id="CHEBI:59918"/>
        <dbReference type="EC" id="3.6.1.7"/>
    </reaction>
</comment>
<reference evidence="12" key="1">
    <citation type="journal article" date="2021" name="PeerJ">
        <title>Extensive microbial diversity within the chicken gut microbiome revealed by metagenomics and culture.</title>
        <authorList>
            <person name="Gilroy R."/>
            <person name="Ravi A."/>
            <person name="Getino M."/>
            <person name="Pursley I."/>
            <person name="Horton D.L."/>
            <person name="Alikhan N.F."/>
            <person name="Baker D."/>
            <person name="Gharbi K."/>
            <person name="Hall N."/>
            <person name="Watson M."/>
            <person name="Adriaenssens E.M."/>
            <person name="Foster-Nyarko E."/>
            <person name="Jarju S."/>
            <person name="Secka A."/>
            <person name="Antonio M."/>
            <person name="Oren A."/>
            <person name="Chaudhuri R.R."/>
            <person name="La Ragione R."/>
            <person name="Hildebrand F."/>
            <person name="Pallen M.J."/>
        </authorList>
    </citation>
    <scope>NUCLEOTIDE SEQUENCE</scope>
    <source>
        <strain evidence="12">ChiW4-1371</strain>
    </source>
</reference>
<dbReference type="InterPro" id="IPR017945">
    <property type="entry name" value="DHBP_synth_RibB-like_a/b_dom"/>
</dbReference>
<proteinExistence type="inferred from homology"/>
<keyword evidence="6" id="KW-0862">Zinc</keyword>
<organism evidence="12 13">
    <name type="scientific">Candidatus Mucispirillum faecigallinarum</name>
    <dbReference type="NCBI Taxonomy" id="2838699"/>
    <lineage>
        <taxon>Bacteria</taxon>
        <taxon>Pseudomonadati</taxon>
        <taxon>Deferribacterota</taxon>
        <taxon>Deferribacteres</taxon>
        <taxon>Deferribacterales</taxon>
        <taxon>Mucispirillaceae</taxon>
        <taxon>Mucispirillum</taxon>
    </lineage>
</organism>
<keyword evidence="4" id="KW-0479">Metal-binding</keyword>
<comment type="catalytic activity">
    <reaction evidence="7">
        <text>C-terminal L-cysteinyl-[HypE protein] + carbamoyl phosphate + ATP + H2O = C-terminal S-carboxamide-L-cysteinyl-[HypE protein] + AMP + phosphate + diphosphate + H(+)</text>
        <dbReference type="Rhea" id="RHEA:55636"/>
        <dbReference type="Rhea" id="RHEA-COMP:14247"/>
        <dbReference type="Rhea" id="RHEA-COMP:14392"/>
        <dbReference type="ChEBI" id="CHEBI:15377"/>
        <dbReference type="ChEBI" id="CHEBI:15378"/>
        <dbReference type="ChEBI" id="CHEBI:30616"/>
        <dbReference type="ChEBI" id="CHEBI:33019"/>
        <dbReference type="ChEBI" id="CHEBI:43474"/>
        <dbReference type="ChEBI" id="CHEBI:58228"/>
        <dbReference type="ChEBI" id="CHEBI:76913"/>
        <dbReference type="ChEBI" id="CHEBI:139126"/>
        <dbReference type="ChEBI" id="CHEBI:456215"/>
    </reaction>
</comment>
<dbReference type="Gene3D" id="3.30.420.40">
    <property type="match status" value="1"/>
</dbReference>
<evidence type="ECO:0000256" key="2">
    <source>
        <dbReference type="ARBA" id="ARBA00008097"/>
    </source>
</evidence>
<accession>A0A9D2GVL0</accession>
<dbReference type="Gene3D" id="3.30.420.360">
    <property type="match status" value="1"/>
</dbReference>
<dbReference type="EC" id="6.2.-.-" evidence="8"/>
<dbReference type="InterPro" id="IPR051060">
    <property type="entry name" value="Carbamoyltrans_HypF-like"/>
</dbReference>
<dbReference type="InterPro" id="IPR017968">
    <property type="entry name" value="Acylphosphatase_CS"/>
</dbReference>
<evidence type="ECO:0000259" key="10">
    <source>
        <dbReference type="PROSITE" id="PS51160"/>
    </source>
</evidence>
<dbReference type="Gene3D" id="3.30.110.120">
    <property type="match status" value="1"/>
</dbReference>
<dbReference type="PANTHER" id="PTHR42959:SF1">
    <property type="entry name" value="CARBAMOYLTRANSFERASE HYPF"/>
    <property type="match status" value="1"/>
</dbReference>
<evidence type="ECO:0000256" key="1">
    <source>
        <dbReference type="ARBA" id="ARBA00004711"/>
    </source>
</evidence>
<evidence type="ECO:0000313" key="12">
    <source>
        <dbReference type="EMBL" id="HIZ90167.1"/>
    </source>
</evidence>
<evidence type="ECO:0000256" key="5">
    <source>
        <dbReference type="ARBA" id="ARBA00022771"/>
    </source>
</evidence>
<comment type="caution">
    <text evidence="12">The sequence shown here is derived from an EMBL/GenBank/DDBJ whole genome shotgun (WGS) entry which is preliminary data.</text>
</comment>
<feature type="active site" evidence="9">
    <location>
        <position position="41"/>
    </location>
</feature>
<dbReference type="GO" id="GO:0016743">
    <property type="term" value="F:carboxyl- or carbamoyltransferase activity"/>
    <property type="evidence" value="ECO:0007669"/>
    <property type="project" value="UniProtKB-UniRule"/>
</dbReference>
<dbReference type="AlphaFoldDB" id="A0A9D2GVL0"/>
<comment type="similarity">
    <text evidence="2 8">Belongs to the carbamoyltransferase HypF family.</text>
</comment>
<dbReference type="SUPFAM" id="SSF55821">
    <property type="entry name" value="YrdC/RibB"/>
    <property type="match status" value="1"/>
</dbReference>
<protein>
    <recommendedName>
        <fullName evidence="8">Carbamoyltransferase</fullName>
        <ecNumber evidence="8">6.2.-.-</ecNumber>
    </recommendedName>
</protein>
<reference evidence="12" key="2">
    <citation type="submission" date="2021-04" db="EMBL/GenBank/DDBJ databases">
        <authorList>
            <person name="Gilroy R."/>
        </authorList>
    </citation>
    <scope>NUCLEOTIDE SEQUENCE</scope>
    <source>
        <strain evidence="12">ChiW4-1371</strain>
    </source>
</reference>
<evidence type="ECO:0000256" key="7">
    <source>
        <dbReference type="ARBA" id="ARBA00048220"/>
    </source>
</evidence>
<evidence type="ECO:0000256" key="4">
    <source>
        <dbReference type="ARBA" id="ARBA00022723"/>
    </source>
</evidence>
<evidence type="ECO:0000256" key="6">
    <source>
        <dbReference type="ARBA" id="ARBA00022833"/>
    </source>
</evidence>
<dbReference type="PROSITE" id="PS51160">
    <property type="entry name" value="ACYLPHOSPHATASE_3"/>
    <property type="match status" value="1"/>
</dbReference>
<dbReference type="GO" id="GO:0003998">
    <property type="term" value="F:acylphosphatase activity"/>
    <property type="evidence" value="ECO:0007669"/>
    <property type="project" value="UniProtKB-EC"/>
</dbReference>
<dbReference type="SUPFAM" id="SSF54975">
    <property type="entry name" value="Acylphosphatase/BLUF domain-like"/>
    <property type="match status" value="1"/>
</dbReference>
<evidence type="ECO:0000256" key="8">
    <source>
        <dbReference type="PIRNR" id="PIRNR006256"/>
    </source>
</evidence>
<feature type="active site" evidence="9">
    <location>
        <position position="23"/>
    </location>
</feature>